<dbReference type="FunFam" id="1.10.8.60:FF:000013">
    <property type="entry name" value="DNA polymerase III subunit gamma/tau"/>
    <property type="match status" value="1"/>
</dbReference>
<evidence type="ECO:0000256" key="8">
    <source>
        <dbReference type="RuleBase" id="RU364063"/>
    </source>
</evidence>
<dbReference type="InterPro" id="IPR045085">
    <property type="entry name" value="HLD_clamp_pol_III_gamma_tau"/>
</dbReference>
<comment type="similarity">
    <text evidence="1 8">Belongs to the DnaX/STICHEL family.</text>
</comment>
<dbReference type="Gene3D" id="3.40.50.300">
    <property type="entry name" value="P-loop containing nucleotide triphosphate hydrolases"/>
    <property type="match status" value="1"/>
</dbReference>
<gene>
    <name evidence="8" type="primary">dnaX</name>
    <name evidence="10" type="ORF">CP985_06140</name>
</gene>
<dbReference type="PANTHER" id="PTHR11669:SF0">
    <property type="entry name" value="PROTEIN STICHEL-LIKE 2"/>
    <property type="match status" value="1"/>
</dbReference>
<dbReference type="GO" id="GO:0003887">
    <property type="term" value="F:DNA-directed DNA polymerase activity"/>
    <property type="evidence" value="ECO:0007669"/>
    <property type="project" value="UniProtKB-KW"/>
</dbReference>
<evidence type="ECO:0000259" key="9">
    <source>
        <dbReference type="SMART" id="SM00382"/>
    </source>
</evidence>
<reference evidence="10 11" key="1">
    <citation type="submission" date="2017-09" db="EMBL/GenBank/DDBJ databases">
        <title>Genomics of the genus Arcobacter.</title>
        <authorList>
            <person name="Perez-Cataluna A."/>
            <person name="Figueras M.J."/>
            <person name="Salas-Masso N."/>
        </authorList>
    </citation>
    <scope>NUCLEOTIDE SEQUENCE [LARGE SCALE GENOMIC DNA]</scope>
    <source>
        <strain evidence="10 11">CECT 7386</strain>
    </source>
</reference>
<dbReference type="GO" id="GO:0006261">
    <property type="term" value="P:DNA-templated DNA replication"/>
    <property type="evidence" value="ECO:0007669"/>
    <property type="project" value="TreeGrafter"/>
</dbReference>
<keyword evidence="8" id="KW-0808">Transferase</keyword>
<keyword evidence="2" id="KW-0479">Metal-binding</keyword>
<evidence type="ECO:0000256" key="3">
    <source>
        <dbReference type="ARBA" id="ARBA00022741"/>
    </source>
</evidence>
<evidence type="ECO:0000256" key="6">
    <source>
        <dbReference type="ARBA" id="ARBA00022932"/>
    </source>
</evidence>
<evidence type="ECO:0000256" key="7">
    <source>
        <dbReference type="ARBA" id="ARBA00049244"/>
    </source>
</evidence>
<dbReference type="NCBIfam" id="TIGR02397">
    <property type="entry name" value="dnaX_nterm"/>
    <property type="match status" value="1"/>
</dbReference>
<dbReference type="PANTHER" id="PTHR11669">
    <property type="entry name" value="REPLICATION FACTOR C / DNA POLYMERASE III GAMMA-TAU SUBUNIT"/>
    <property type="match status" value="1"/>
</dbReference>
<dbReference type="SMART" id="SM00382">
    <property type="entry name" value="AAA"/>
    <property type="match status" value="1"/>
</dbReference>
<dbReference type="GO" id="GO:0005524">
    <property type="term" value="F:ATP binding"/>
    <property type="evidence" value="ECO:0007669"/>
    <property type="project" value="UniProtKB-KW"/>
</dbReference>
<keyword evidence="8" id="KW-0548">Nucleotidyltransferase</keyword>
<keyword evidence="4" id="KW-0862">Zinc</keyword>
<dbReference type="Proteomes" id="UP000290092">
    <property type="component" value="Unassembled WGS sequence"/>
</dbReference>
<dbReference type="GO" id="GO:0046872">
    <property type="term" value="F:metal ion binding"/>
    <property type="evidence" value="ECO:0007669"/>
    <property type="project" value="UniProtKB-KW"/>
</dbReference>
<evidence type="ECO:0000256" key="1">
    <source>
        <dbReference type="ARBA" id="ARBA00006360"/>
    </source>
</evidence>
<dbReference type="RefSeq" id="WP_114842746.1">
    <property type="nucleotide sequence ID" value="NZ_CP031219.1"/>
</dbReference>
<evidence type="ECO:0000313" key="10">
    <source>
        <dbReference type="EMBL" id="RXK15941.1"/>
    </source>
</evidence>
<evidence type="ECO:0000256" key="2">
    <source>
        <dbReference type="ARBA" id="ARBA00022723"/>
    </source>
</evidence>
<evidence type="ECO:0000256" key="4">
    <source>
        <dbReference type="ARBA" id="ARBA00022833"/>
    </source>
</evidence>
<comment type="catalytic activity">
    <reaction evidence="7 8">
        <text>DNA(n) + a 2'-deoxyribonucleoside 5'-triphosphate = DNA(n+1) + diphosphate</text>
        <dbReference type="Rhea" id="RHEA:22508"/>
        <dbReference type="Rhea" id="RHEA-COMP:17339"/>
        <dbReference type="Rhea" id="RHEA-COMP:17340"/>
        <dbReference type="ChEBI" id="CHEBI:33019"/>
        <dbReference type="ChEBI" id="CHEBI:61560"/>
        <dbReference type="ChEBI" id="CHEBI:173112"/>
        <dbReference type="EC" id="2.7.7.7"/>
    </reaction>
</comment>
<comment type="subunit">
    <text evidence="8">DNA polymerase III contains a core (composed of alpha, epsilon and theta chains) that associates with a tau subunit. This core dimerizes to form the POLIII' complex. PolIII' associates with the gamma complex (composed of gamma, delta, delta', psi and chi chains) and with the beta chain to form the complete DNA polymerase III complex.</text>
</comment>
<evidence type="ECO:0000313" key="11">
    <source>
        <dbReference type="Proteomes" id="UP000290092"/>
    </source>
</evidence>
<keyword evidence="3 8" id="KW-0547">Nucleotide-binding</keyword>
<proteinExistence type="inferred from homology"/>
<dbReference type="NCBIfam" id="NF006280">
    <property type="entry name" value="PRK08451.1"/>
    <property type="match status" value="1"/>
</dbReference>
<feature type="domain" description="AAA+ ATPase" evidence="9">
    <location>
        <begin position="42"/>
        <end position="184"/>
    </location>
</feature>
<keyword evidence="6 8" id="KW-0239">DNA-directed DNA polymerase</keyword>
<dbReference type="KEGG" id="amyt:AMYT_2389"/>
<dbReference type="AlphaFoldDB" id="A0AAX2AK29"/>
<keyword evidence="8" id="KW-0235">DNA replication</keyword>
<dbReference type="EC" id="2.7.7.7" evidence="8"/>
<accession>A0AAX2AK29</accession>
<keyword evidence="11" id="KW-1185">Reference proteome</keyword>
<dbReference type="InterPro" id="IPR027417">
    <property type="entry name" value="P-loop_NTPase"/>
</dbReference>
<dbReference type="EMBL" id="NXID01000017">
    <property type="protein sequence ID" value="RXK15941.1"/>
    <property type="molecule type" value="Genomic_DNA"/>
</dbReference>
<name>A0AAX2AK29_9BACT</name>
<sequence>MSNTNIEKKVLALKYRPRRFEDLVGQSTISQTLSLALDSNRLSHAYLFSGLRGSGKTSTARIMAKAFLCSNGPTSKPCEVCENCQSANANRHLDIIEMDAASNRGIDDIKDLIEHTKYKPSSARFKVFIIDEVHMLTTQAFNALLKTLEEPPSFVKFILATTDPLKLPATILSRTQHFRFNKISNSDVIHHLSHILNEENIDYETEALEILARSGQGSLRDTLTLLDQAIIFSKGSINTIAVVEMLGLIEPKVMDKIFDIVLNRKDITSLVKSLENYEVSQICDEMTIYLKQKMLDKDAKFDLLLFDRFFRILGDAKHLLALNSDGSFVLILTLLKMQEATNLKSIQDIINQVEQIEVKPVVKEAISKEKIVEHAKNDENHIYEVTISNEKQVDGEKNIVESRLEQTKENFNLNEKVEESSITYDEYETVIDEPNVYDEVLSNNTLPLEVVDAVEFITPFDEEFNSFDFEKTSNQEPAKVEDTSKSLENFYEKVEDTIKKANPFEEEQVDALDEAINENLKKEDDAYFNMYEKVINKVYDRDIKLGECFEDNFVYKSYENKKLQIISYAQGEERKFLFKHFGLLKTFIYDVFGSDIELDFIKDDSEEPSKKKIELEKVQEKEEIQEITSTEPENIEENLVGGSGCVASMYNNSNPTPAQQELQINDILNSKMLNKAKELFDIRKITVKTKT</sequence>
<evidence type="ECO:0000256" key="5">
    <source>
        <dbReference type="ARBA" id="ARBA00022840"/>
    </source>
</evidence>
<organism evidence="10 11">
    <name type="scientific">Malaciobacter mytili LMG 24559</name>
    <dbReference type="NCBI Taxonomy" id="1032238"/>
    <lineage>
        <taxon>Bacteria</taxon>
        <taxon>Pseudomonadati</taxon>
        <taxon>Campylobacterota</taxon>
        <taxon>Epsilonproteobacteria</taxon>
        <taxon>Campylobacterales</taxon>
        <taxon>Arcobacteraceae</taxon>
        <taxon>Malaciobacter</taxon>
    </lineage>
</organism>
<comment type="function">
    <text evidence="8">DNA polymerase III is a complex, multichain enzyme responsible for most of the replicative synthesis in bacteria. This DNA polymerase also exhibits 3' to 5' exonuclease activity.</text>
</comment>
<protein>
    <recommendedName>
        <fullName evidence="8">DNA polymerase III subunit gamma/tau</fullName>
        <ecNumber evidence="8">2.7.7.7</ecNumber>
    </recommendedName>
</protein>
<dbReference type="GO" id="GO:0009360">
    <property type="term" value="C:DNA polymerase III complex"/>
    <property type="evidence" value="ECO:0007669"/>
    <property type="project" value="InterPro"/>
</dbReference>
<dbReference type="Pfam" id="PF13177">
    <property type="entry name" value="DNA_pol3_delta2"/>
    <property type="match status" value="1"/>
</dbReference>
<dbReference type="CDD" id="cd00009">
    <property type="entry name" value="AAA"/>
    <property type="match status" value="1"/>
</dbReference>
<dbReference type="Pfam" id="PF22608">
    <property type="entry name" value="DNAX_ATPase_lid"/>
    <property type="match status" value="1"/>
</dbReference>
<keyword evidence="5 8" id="KW-0067">ATP-binding</keyword>
<dbReference type="Gene3D" id="1.10.8.60">
    <property type="match status" value="1"/>
</dbReference>
<dbReference type="InterPro" id="IPR050238">
    <property type="entry name" value="DNA_Rep/Repair_Clamp_Loader"/>
</dbReference>
<dbReference type="InterPro" id="IPR012763">
    <property type="entry name" value="DNA_pol_III_sug/sutau_N"/>
</dbReference>
<dbReference type="CDD" id="cd18137">
    <property type="entry name" value="HLD_clamp_pol_III_gamma_tau"/>
    <property type="match status" value="1"/>
</dbReference>
<dbReference type="SUPFAM" id="SSF52540">
    <property type="entry name" value="P-loop containing nucleoside triphosphate hydrolases"/>
    <property type="match status" value="1"/>
</dbReference>
<dbReference type="FunFam" id="3.40.50.300:FF:000014">
    <property type="entry name" value="DNA polymerase III subunit gamma/tau"/>
    <property type="match status" value="1"/>
</dbReference>
<comment type="caution">
    <text evidence="10">The sequence shown here is derived from an EMBL/GenBank/DDBJ whole genome shotgun (WGS) entry which is preliminary data.</text>
</comment>
<dbReference type="InterPro" id="IPR003593">
    <property type="entry name" value="AAA+_ATPase"/>
</dbReference>